<evidence type="ECO:0000313" key="2">
    <source>
        <dbReference type="Proteomes" id="UP000266272"/>
    </source>
</evidence>
<name>A0A395NT60_TRIAR</name>
<sequence>MPATPFQIEAWTEYAIGTAIILARIACRCSTVGLNWEGDDYFAVIAVFFWTVRAPQWTEKGVCAESANARIGRAVYARVNRLVFP</sequence>
<accession>A0A395NT60</accession>
<evidence type="ECO:0000313" key="1">
    <source>
        <dbReference type="EMBL" id="RFU79270.1"/>
    </source>
</evidence>
<dbReference type="EMBL" id="PXOA01000168">
    <property type="protein sequence ID" value="RFU79270.1"/>
    <property type="molecule type" value="Genomic_DNA"/>
</dbReference>
<dbReference type="Proteomes" id="UP000266272">
    <property type="component" value="Unassembled WGS sequence"/>
</dbReference>
<comment type="caution">
    <text evidence="1">The sequence shown here is derived from an EMBL/GenBank/DDBJ whole genome shotgun (WGS) entry which is preliminary data.</text>
</comment>
<organism evidence="1 2">
    <name type="scientific">Trichoderma arundinaceum</name>
    <dbReference type="NCBI Taxonomy" id="490622"/>
    <lineage>
        <taxon>Eukaryota</taxon>
        <taxon>Fungi</taxon>
        <taxon>Dikarya</taxon>
        <taxon>Ascomycota</taxon>
        <taxon>Pezizomycotina</taxon>
        <taxon>Sordariomycetes</taxon>
        <taxon>Hypocreomycetidae</taxon>
        <taxon>Hypocreales</taxon>
        <taxon>Hypocreaceae</taxon>
        <taxon>Trichoderma</taxon>
    </lineage>
</organism>
<dbReference type="STRING" id="490622.A0A395NT60"/>
<keyword evidence="2" id="KW-1185">Reference proteome</keyword>
<proteinExistence type="predicted"/>
<protein>
    <submittedName>
        <fullName evidence="1">Kinesin</fullName>
    </submittedName>
</protein>
<gene>
    <name evidence="1" type="ORF">TARUN_2982</name>
</gene>
<dbReference type="AlphaFoldDB" id="A0A395NT60"/>
<dbReference type="OrthoDB" id="4329349at2759"/>
<reference evidence="1 2" key="1">
    <citation type="journal article" date="2018" name="PLoS Pathog.">
        <title>Evolution of structural diversity of trichothecenes, a family of toxins produced by plant pathogenic and entomopathogenic fungi.</title>
        <authorList>
            <person name="Proctor R.H."/>
            <person name="McCormick S.P."/>
            <person name="Kim H.S."/>
            <person name="Cardoza R.E."/>
            <person name="Stanley A.M."/>
            <person name="Lindo L."/>
            <person name="Kelly A."/>
            <person name="Brown D.W."/>
            <person name="Lee T."/>
            <person name="Vaughan M.M."/>
            <person name="Alexander N.J."/>
            <person name="Busman M."/>
            <person name="Gutierrez S."/>
        </authorList>
    </citation>
    <scope>NUCLEOTIDE SEQUENCE [LARGE SCALE GENOMIC DNA]</scope>
    <source>
        <strain evidence="1 2">IBT 40837</strain>
    </source>
</reference>